<dbReference type="GO" id="GO:0003824">
    <property type="term" value="F:catalytic activity"/>
    <property type="evidence" value="ECO:0007669"/>
    <property type="project" value="InterPro"/>
</dbReference>
<evidence type="ECO:0008006" key="5">
    <source>
        <dbReference type="Google" id="ProtNLM"/>
    </source>
</evidence>
<evidence type="ECO:0000313" key="4">
    <source>
        <dbReference type="EMBL" id="QJA50468.1"/>
    </source>
</evidence>
<proteinExistence type="predicted"/>
<dbReference type="SFLD" id="SFLDG01084">
    <property type="entry name" value="Uncharacterised_Radical_SAM_Su"/>
    <property type="match status" value="1"/>
</dbReference>
<dbReference type="Pfam" id="PF07505">
    <property type="entry name" value="DUF5131"/>
    <property type="match status" value="1"/>
</dbReference>
<dbReference type="PANTHER" id="PTHR43432">
    <property type="entry name" value="SLR0285 PROTEIN"/>
    <property type="match status" value="1"/>
</dbReference>
<sequence length="371" mass="43103">MRKKDLIKALQETDIQIYPVLKCPKGKIIDGKHRKKANPNWFETIVEEASDPLVFQKIRLQANTLRRDVKVEEKRKECLNFKEELERRSGRPVSSITELAQALGIPRRTVSQWIGGITVAASATVSLRGLGDSKVEWCDYGISHYIGCYHNCSYCYSKAMNQRFGWIENWSQPKPKMIYWQDLKRSVERAEAGRIFFCPACDAYQPLEAEKQLSRRILEEVLLPSKHLTLILTKSDLVMKDYDIISQYNNVHVGFTIISLEKNPQELNSPVPSARIRALKEAKNLGITTFVSIEPWVPGITNPIEIIAATKEFVDYYIIGSLQYRGNEEAKRNEYIESFSKLFNFLISNNIEYYLKDELWKFFKTNVEWKW</sequence>
<gene>
    <name evidence="4" type="ORF">TM448A01781_0011</name>
</gene>
<keyword evidence="2" id="KW-0408">Iron</keyword>
<keyword evidence="1" id="KW-0479">Metal-binding</keyword>
<name>A0A6H1ZSH8_9ZZZZ</name>
<dbReference type="AlphaFoldDB" id="A0A6H1ZSH8"/>
<dbReference type="InterPro" id="IPR007197">
    <property type="entry name" value="rSAM"/>
</dbReference>
<keyword evidence="3" id="KW-0411">Iron-sulfur</keyword>
<organism evidence="4">
    <name type="scientific">viral metagenome</name>
    <dbReference type="NCBI Taxonomy" id="1070528"/>
    <lineage>
        <taxon>unclassified sequences</taxon>
        <taxon>metagenomes</taxon>
        <taxon>organismal metagenomes</taxon>
    </lineage>
</organism>
<evidence type="ECO:0000256" key="2">
    <source>
        <dbReference type="ARBA" id="ARBA00023004"/>
    </source>
</evidence>
<evidence type="ECO:0000256" key="1">
    <source>
        <dbReference type="ARBA" id="ARBA00022723"/>
    </source>
</evidence>
<protein>
    <recommendedName>
        <fullName evidence="5">Radical SAM superfamily protein</fullName>
    </recommendedName>
</protein>
<dbReference type="GO" id="GO:0051536">
    <property type="term" value="F:iron-sulfur cluster binding"/>
    <property type="evidence" value="ECO:0007669"/>
    <property type="project" value="UniProtKB-KW"/>
</dbReference>
<dbReference type="Gene3D" id="3.80.30.30">
    <property type="match status" value="1"/>
</dbReference>
<accession>A0A6H1ZSH8</accession>
<dbReference type="PANTHER" id="PTHR43432:SF6">
    <property type="entry name" value="RADICAL SAM CORE DOMAIN-CONTAINING PROTEIN"/>
    <property type="match status" value="1"/>
</dbReference>
<dbReference type="EMBL" id="MT144197">
    <property type="protein sequence ID" value="QJA50468.1"/>
    <property type="molecule type" value="Genomic_DNA"/>
</dbReference>
<evidence type="ECO:0000256" key="3">
    <source>
        <dbReference type="ARBA" id="ARBA00023014"/>
    </source>
</evidence>
<reference evidence="4" key="1">
    <citation type="submission" date="2020-03" db="EMBL/GenBank/DDBJ databases">
        <title>The deep terrestrial virosphere.</title>
        <authorList>
            <person name="Holmfeldt K."/>
            <person name="Nilsson E."/>
            <person name="Simone D."/>
            <person name="Lopez-Fernandez M."/>
            <person name="Wu X."/>
            <person name="de Brujin I."/>
            <person name="Lundin D."/>
            <person name="Andersson A."/>
            <person name="Bertilsson S."/>
            <person name="Dopson M."/>
        </authorList>
    </citation>
    <scope>NUCLEOTIDE SEQUENCE</scope>
    <source>
        <strain evidence="4">TM448A01781</strain>
    </source>
</reference>
<dbReference type="InterPro" id="IPR011101">
    <property type="entry name" value="DUF5131"/>
</dbReference>
<dbReference type="GO" id="GO:0046872">
    <property type="term" value="F:metal ion binding"/>
    <property type="evidence" value="ECO:0007669"/>
    <property type="project" value="UniProtKB-KW"/>
</dbReference>
<dbReference type="InterPro" id="IPR040086">
    <property type="entry name" value="MJ0683-like"/>
</dbReference>
<dbReference type="SFLD" id="SFLDS00029">
    <property type="entry name" value="Radical_SAM"/>
    <property type="match status" value="1"/>
</dbReference>